<evidence type="ECO:0000313" key="4">
    <source>
        <dbReference type="EMBL" id="ASC73022.1"/>
    </source>
</evidence>
<organism evidence="4 5">
    <name type="scientific">Halomicronema hongdechloris C2206</name>
    <dbReference type="NCBI Taxonomy" id="1641165"/>
    <lineage>
        <taxon>Bacteria</taxon>
        <taxon>Bacillati</taxon>
        <taxon>Cyanobacteriota</taxon>
        <taxon>Cyanophyceae</taxon>
        <taxon>Nodosilineales</taxon>
        <taxon>Nodosilineaceae</taxon>
        <taxon>Halomicronema</taxon>
    </lineage>
</organism>
<evidence type="ECO:0000259" key="3">
    <source>
        <dbReference type="Pfam" id="PF00004"/>
    </source>
</evidence>
<dbReference type="Pfam" id="PF00004">
    <property type="entry name" value="AAA"/>
    <property type="match status" value="1"/>
</dbReference>
<keyword evidence="1" id="KW-0547">Nucleotide-binding</keyword>
<dbReference type="EMBL" id="CP021983">
    <property type="protein sequence ID" value="ASC73022.1"/>
    <property type="molecule type" value="Genomic_DNA"/>
</dbReference>
<dbReference type="Gene3D" id="3.40.50.300">
    <property type="entry name" value="P-loop containing nucleotide triphosphate hydrolases"/>
    <property type="match status" value="1"/>
</dbReference>
<dbReference type="AlphaFoldDB" id="A0A1Z3HRY8"/>
<dbReference type="CDD" id="cd19481">
    <property type="entry name" value="RecA-like_protease"/>
    <property type="match status" value="1"/>
</dbReference>
<proteinExistence type="predicted"/>
<dbReference type="GO" id="GO:0016887">
    <property type="term" value="F:ATP hydrolysis activity"/>
    <property type="evidence" value="ECO:0007669"/>
    <property type="project" value="InterPro"/>
</dbReference>
<keyword evidence="2" id="KW-0067">ATP-binding</keyword>
<reference evidence="4 5" key="1">
    <citation type="journal article" date="2016" name="Biochim. Biophys. Acta">
        <title>Characterization of red-shifted phycobilisomes isolated from the chlorophyll f-containing cyanobacterium Halomicronema hongdechloris.</title>
        <authorList>
            <person name="Li Y."/>
            <person name="Lin Y."/>
            <person name="Garvey C.J."/>
            <person name="Birch D."/>
            <person name="Corkery R.W."/>
            <person name="Loughlin P.C."/>
            <person name="Scheer H."/>
            <person name="Willows R.D."/>
            <person name="Chen M."/>
        </authorList>
    </citation>
    <scope>NUCLEOTIDE SEQUENCE [LARGE SCALE GENOMIC DNA]</scope>
    <source>
        <strain evidence="4 5">C2206</strain>
    </source>
</reference>
<feature type="domain" description="ATPase AAA-type core" evidence="3">
    <location>
        <begin position="1"/>
        <end position="115"/>
    </location>
</feature>
<dbReference type="GO" id="GO:0005524">
    <property type="term" value="F:ATP binding"/>
    <property type="evidence" value="ECO:0007669"/>
    <property type="project" value="UniProtKB-KW"/>
</dbReference>
<dbReference type="InterPro" id="IPR027417">
    <property type="entry name" value="P-loop_NTPase"/>
</dbReference>
<dbReference type="PANTHER" id="PTHR23073">
    <property type="entry name" value="26S PROTEASOME REGULATORY SUBUNIT"/>
    <property type="match status" value="1"/>
</dbReference>
<protein>
    <recommendedName>
        <fullName evidence="3">ATPase AAA-type core domain-containing protein</fullName>
    </recommendedName>
</protein>
<name>A0A1Z3HRY8_9CYAN</name>
<evidence type="ECO:0000256" key="1">
    <source>
        <dbReference type="ARBA" id="ARBA00022741"/>
    </source>
</evidence>
<evidence type="ECO:0000313" key="5">
    <source>
        <dbReference type="Proteomes" id="UP000191901"/>
    </source>
</evidence>
<dbReference type="InterPro" id="IPR050221">
    <property type="entry name" value="26S_Proteasome_ATPase"/>
</dbReference>
<accession>A0A1Z3HRY8</accession>
<keyword evidence="5" id="KW-1185">Reference proteome</keyword>
<dbReference type="Proteomes" id="UP000191901">
    <property type="component" value="Chromosome"/>
</dbReference>
<sequence>MAAEALAHQLDLPMYRIDLSQVVNKYIGETEKNLKRLFDTADISDTVLFFDEADALFGRRTEVKDAHDRYANLEISYLLERMERFQGLAILATNRQKDLDDAFLRRLRYIIEFPLPEERERRRLWQQVIPPQVDASQLDIAFLARQFPLAGGHIRSIIFNACLQTARSPTLPLPHSPSPALSMETVLIAVKREYDKLNRSVSQTQFGPYAPLLERLDHA</sequence>
<gene>
    <name evidence="4" type="ORF">XM38_039840</name>
</gene>
<dbReference type="KEGG" id="hhg:XM38_039840"/>
<evidence type="ECO:0000256" key="2">
    <source>
        <dbReference type="ARBA" id="ARBA00022840"/>
    </source>
</evidence>
<dbReference type="InterPro" id="IPR003959">
    <property type="entry name" value="ATPase_AAA_core"/>
</dbReference>
<dbReference type="SUPFAM" id="SSF52540">
    <property type="entry name" value="P-loop containing nucleoside triphosphate hydrolases"/>
    <property type="match status" value="1"/>
</dbReference>